<feature type="domain" description="HTH gntR-type" evidence="4">
    <location>
        <begin position="1"/>
        <end position="62"/>
    </location>
</feature>
<dbReference type="PANTHER" id="PTHR38445:SF7">
    <property type="entry name" value="GNTR-FAMILY TRANSCRIPTIONAL REGULATOR"/>
    <property type="match status" value="1"/>
</dbReference>
<dbReference type="OrthoDB" id="9804020at2"/>
<evidence type="ECO:0000313" key="6">
    <source>
        <dbReference type="Proteomes" id="UP000068447"/>
    </source>
</evidence>
<dbReference type="KEGG" id="lal:AT746_17050"/>
<dbReference type="SUPFAM" id="SSF46785">
    <property type="entry name" value="Winged helix' DNA-binding domain"/>
    <property type="match status" value="1"/>
</dbReference>
<proteinExistence type="predicted"/>
<dbReference type="CDD" id="cd07377">
    <property type="entry name" value="WHTH_GntR"/>
    <property type="match status" value="1"/>
</dbReference>
<protein>
    <recommendedName>
        <fullName evidence="4">HTH gntR-type domain-containing protein</fullName>
    </recommendedName>
</protein>
<keyword evidence="2" id="KW-0238">DNA-binding</keyword>
<evidence type="ECO:0000256" key="3">
    <source>
        <dbReference type="ARBA" id="ARBA00023163"/>
    </source>
</evidence>
<gene>
    <name evidence="5" type="ORF">AT746_17050</name>
</gene>
<dbReference type="SMART" id="SM00345">
    <property type="entry name" value="HTH_GNTR"/>
    <property type="match status" value="1"/>
</dbReference>
<dbReference type="InterPro" id="IPR036388">
    <property type="entry name" value="WH-like_DNA-bd_sf"/>
</dbReference>
<dbReference type="PANTHER" id="PTHR38445">
    <property type="entry name" value="HTH-TYPE TRANSCRIPTIONAL REPRESSOR YTRA"/>
    <property type="match status" value="1"/>
</dbReference>
<reference evidence="5 6" key="1">
    <citation type="submission" date="2015-12" db="EMBL/GenBank/DDBJ databases">
        <title>Complete genome of Lacimicrobium alkaliphilum KCTC 32984.</title>
        <authorList>
            <person name="Kim S.-G."/>
            <person name="Lee Y.-J."/>
        </authorList>
    </citation>
    <scope>NUCLEOTIDE SEQUENCE [LARGE SCALE GENOMIC DNA]</scope>
    <source>
        <strain evidence="5 6">YelD216</strain>
    </source>
</reference>
<evidence type="ECO:0000259" key="4">
    <source>
        <dbReference type="PROSITE" id="PS50949"/>
    </source>
</evidence>
<dbReference type="InterPro" id="IPR000524">
    <property type="entry name" value="Tscrpt_reg_HTH_GntR"/>
</dbReference>
<keyword evidence="3" id="KW-0804">Transcription</keyword>
<dbReference type="PROSITE" id="PS50949">
    <property type="entry name" value="HTH_GNTR"/>
    <property type="match status" value="1"/>
</dbReference>
<keyword evidence="6" id="KW-1185">Reference proteome</keyword>
<dbReference type="Proteomes" id="UP000068447">
    <property type="component" value="Chromosome"/>
</dbReference>
<evidence type="ECO:0000313" key="5">
    <source>
        <dbReference type="EMBL" id="ALS99805.1"/>
    </source>
</evidence>
<keyword evidence="1" id="KW-0805">Transcription regulation</keyword>
<organism evidence="5 6">
    <name type="scientific">Lacimicrobium alkaliphilum</name>
    <dbReference type="NCBI Taxonomy" id="1526571"/>
    <lineage>
        <taxon>Bacteria</taxon>
        <taxon>Pseudomonadati</taxon>
        <taxon>Pseudomonadota</taxon>
        <taxon>Gammaproteobacteria</taxon>
        <taxon>Alteromonadales</taxon>
        <taxon>Alteromonadaceae</taxon>
        <taxon>Lacimicrobium</taxon>
    </lineage>
</organism>
<dbReference type="Pfam" id="PF00392">
    <property type="entry name" value="GntR"/>
    <property type="match status" value="1"/>
</dbReference>
<evidence type="ECO:0000256" key="1">
    <source>
        <dbReference type="ARBA" id="ARBA00023015"/>
    </source>
</evidence>
<dbReference type="InterPro" id="IPR036390">
    <property type="entry name" value="WH_DNA-bd_sf"/>
</dbReference>
<accession>A0A0U2PJS3</accession>
<dbReference type="STRING" id="1526571.AT746_17050"/>
<dbReference type="AlphaFoldDB" id="A0A0U2PJS3"/>
<dbReference type="Gene3D" id="1.10.10.10">
    <property type="entry name" value="Winged helix-like DNA-binding domain superfamily/Winged helix DNA-binding domain"/>
    <property type="match status" value="1"/>
</dbReference>
<dbReference type="EMBL" id="CP013650">
    <property type="protein sequence ID" value="ALS99805.1"/>
    <property type="molecule type" value="Genomic_DNA"/>
</dbReference>
<dbReference type="GO" id="GO:0003677">
    <property type="term" value="F:DNA binding"/>
    <property type="evidence" value="ECO:0007669"/>
    <property type="project" value="UniProtKB-KW"/>
</dbReference>
<evidence type="ECO:0000256" key="2">
    <source>
        <dbReference type="ARBA" id="ARBA00023125"/>
    </source>
</evidence>
<sequence>MGQIKRLIASGQLHQGEALPSVRQLAGELDINPMTISKAYGLLEAQELIERVRGIGMRVKSSTSQMPLQQRLQLLTPIAEQLSALCGQLDIEQHQAIQWLTEQLKKDVS</sequence>
<dbReference type="GO" id="GO:0003700">
    <property type="term" value="F:DNA-binding transcription factor activity"/>
    <property type="evidence" value="ECO:0007669"/>
    <property type="project" value="InterPro"/>
</dbReference>
<name>A0A0U2PJS3_9ALTE</name>